<accession>A0A0E9LVX7</accession>
<dbReference type="GO" id="GO:0005975">
    <property type="term" value="P:carbohydrate metabolic process"/>
    <property type="evidence" value="ECO:0007669"/>
    <property type="project" value="InterPro"/>
</dbReference>
<comment type="similarity">
    <text evidence="1">Belongs to the N-acylglucosamine 2-epimerase family.</text>
</comment>
<dbReference type="Pfam" id="PF07221">
    <property type="entry name" value="GlcNAc_2-epim"/>
    <property type="match status" value="1"/>
</dbReference>
<organism evidence="3 4">
    <name type="scientific">Geofilum rubicundum JCM 15548</name>
    <dbReference type="NCBI Taxonomy" id="1236989"/>
    <lineage>
        <taxon>Bacteria</taxon>
        <taxon>Pseudomonadati</taxon>
        <taxon>Bacteroidota</taxon>
        <taxon>Bacteroidia</taxon>
        <taxon>Marinilabiliales</taxon>
        <taxon>Marinilabiliaceae</taxon>
        <taxon>Geofilum</taxon>
    </lineage>
</organism>
<dbReference type="FunFam" id="1.50.10.10:FF:000021">
    <property type="entry name" value="N-acylglucosamine 2-epimerase"/>
    <property type="match status" value="1"/>
</dbReference>
<dbReference type="Gene3D" id="1.50.10.10">
    <property type="match status" value="1"/>
</dbReference>
<dbReference type="RefSeq" id="WP_062122794.1">
    <property type="nucleotide sequence ID" value="NZ_BAZW01000006.1"/>
</dbReference>
<name>A0A0E9LVX7_9BACT</name>
<dbReference type="InterPro" id="IPR008928">
    <property type="entry name" value="6-hairpin_glycosidase_sf"/>
</dbReference>
<dbReference type="AlphaFoldDB" id="A0A0E9LVX7"/>
<dbReference type="InterPro" id="IPR034116">
    <property type="entry name" value="AGE_dom"/>
</dbReference>
<dbReference type="GO" id="GO:0016853">
    <property type="term" value="F:isomerase activity"/>
    <property type="evidence" value="ECO:0007669"/>
    <property type="project" value="UniProtKB-KW"/>
</dbReference>
<dbReference type="EMBL" id="BAZW01000006">
    <property type="protein sequence ID" value="GAO29015.1"/>
    <property type="molecule type" value="Genomic_DNA"/>
</dbReference>
<dbReference type="InterPro" id="IPR012341">
    <property type="entry name" value="6hp_glycosidase-like_sf"/>
</dbReference>
<dbReference type="CDD" id="cd00249">
    <property type="entry name" value="AGE"/>
    <property type="match status" value="1"/>
</dbReference>
<dbReference type="STRING" id="1236989.JCM15548_11169"/>
<dbReference type="SUPFAM" id="SSF48208">
    <property type="entry name" value="Six-hairpin glycosidases"/>
    <property type="match status" value="1"/>
</dbReference>
<evidence type="ECO:0000256" key="2">
    <source>
        <dbReference type="ARBA" id="ARBA00023235"/>
    </source>
</evidence>
<dbReference type="PANTHER" id="PTHR15108">
    <property type="entry name" value="N-ACYLGLUCOSAMINE-2-EPIMERASE"/>
    <property type="match status" value="1"/>
</dbReference>
<sequence length="391" mass="45296">MDVGKLKTEYRDALLHNVIPFWEKHSPDRQYGGYFTCLERDGKIFDTDKFVWLQGRQVWLFSTLYNRVEKKAEWLDMARLGAGFLARHGHDGHFNWYFSLTREGQPLVEPYNVFSDCFATMAFGQLYKATGDDAHAHIAKSTFQNILNRVDNPKGRFSKVTPGTRPLKGFSLPMILCNLALEIEHLLPAEVVEETIQAALHEVMEVFYQEESGLILENVKPDGSFSDTFDGRLLNPGHGIEAMWFVMDLAVRLGKPELIEKATEIVLRTLDYAWDKEHGGIFYFMDIKGAPPQQLEWDQKLWWVHMETLISLIKSYQLTGNEKCVDWFERVHAYTWAHFSDAENGEWFGYLNRRGEVLLPLKGGKWKGCFHVPRGLLQVWKTLELIDLSQR</sequence>
<proteinExistence type="inferred from homology"/>
<gene>
    <name evidence="3" type="ORF">JCM15548_11169</name>
</gene>
<reference evidence="3 4" key="1">
    <citation type="journal article" date="2015" name="Microbes Environ.">
        <title>Distribution and evolution of nitrogen fixation genes in the phylum bacteroidetes.</title>
        <authorList>
            <person name="Inoue J."/>
            <person name="Oshima K."/>
            <person name="Suda W."/>
            <person name="Sakamoto M."/>
            <person name="Iino T."/>
            <person name="Noda S."/>
            <person name="Hongoh Y."/>
            <person name="Hattori M."/>
            <person name="Ohkuma M."/>
        </authorList>
    </citation>
    <scope>NUCLEOTIDE SEQUENCE [LARGE SCALE GENOMIC DNA]</scope>
    <source>
        <strain evidence="3">JCM 15548</strain>
    </source>
</reference>
<dbReference type="InterPro" id="IPR010819">
    <property type="entry name" value="AGE/CE"/>
</dbReference>
<dbReference type="OrthoDB" id="618431at2"/>
<keyword evidence="4" id="KW-1185">Reference proteome</keyword>
<keyword evidence="2" id="KW-0413">Isomerase</keyword>
<comment type="caution">
    <text evidence="3">The sequence shown here is derived from an EMBL/GenBank/DDBJ whole genome shotgun (WGS) entry which is preliminary data.</text>
</comment>
<evidence type="ECO:0000313" key="4">
    <source>
        <dbReference type="Proteomes" id="UP000032900"/>
    </source>
</evidence>
<evidence type="ECO:0000313" key="3">
    <source>
        <dbReference type="EMBL" id="GAO29015.1"/>
    </source>
</evidence>
<protein>
    <submittedName>
        <fullName evidence="3">N-acylglucosamine 2-epimerase</fullName>
    </submittedName>
</protein>
<evidence type="ECO:0000256" key="1">
    <source>
        <dbReference type="ARBA" id="ARBA00008558"/>
    </source>
</evidence>
<dbReference type="Proteomes" id="UP000032900">
    <property type="component" value="Unassembled WGS sequence"/>
</dbReference>